<keyword evidence="2" id="KW-0812">Transmembrane</keyword>
<dbReference type="InterPro" id="IPR036680">
    <property type="entry name" value="SPOR-like_sf"/>
</dbReference>
<dbReference type="GO" id="GO:0030428">
    <property type="term" value="C:cell septum"/>
    <property type="evidence" value="ECO:0007669"/>
    <property type="project" value="TreeGrafter"/>
</dbReference>
<dbReference type="InterPro" id="IPR052521">
    <property type="entry name" value="Cell_div_SPOR-domain"/>
</dbReference>
<protein>
    <submittedName>
        <fullName evidence="4">DedD protein</fullName>
    </submittedName>
</protein>
<reference evidence="4 5" key="1">
    <citation type="submission" date="2018-10" db="EMBL/GenBank/DDBJ databases">
        <title>Genomic Encyclopedia of Type Strains, Phase IV (KMG-IV): sequencing the most valuable type-strain genomes for metagenomic binning, comparative biology and taxonomic classification.</title>
        <authorList>
            <person name="Goeker M."/>
        </authorList>
    </citation>
    <scope>NUCLEOTIDE SEQUENCE [LARGE SCALE GENOMIC DNA]</scope>
    <source>
        <strain evidence="4 5">DSM 12769</strain>
    </source>
</reference>
<sequence length="228" mass="25070">MEQHIKHRLAGAVILVALAVIILPWLFSGNGEHSELDMPLDIPPAPEVSEVPVPEARDGEAPVEAPRPEPLPEPELPAEEELAAPRSDEPDETPAEPEAEEPPVSEPEPEPVPDVAEPEPEAAPEPEPEPEVTEEPRTTEEGLDIIPPDRGDWVVQVGSFGNLENALGFRDRLREDGLEVFADRVDTEAGRTFYRVRVGPMETREEAQRMLDRLEEEQGLEGLVAGHP</sequence>
<feature type="compositionally biased region" description="Acidic residues" evidence="1">
    <location>
        <begin position="89"/>
        <end position="133"/>
    </location>
</feature>
<dbReference type="RefSeq" id="WP_121440714.1">
    <property type="nucleotide sequence ID" value="NZ_RCDA01000001.1"/>
</dbReference>
<keyword evidence="2" id="KW-1133">Transmembrane helix</keyword>
<dbReference type="OrthoDB" id="7069135at2"/>
<dbReference type="EMBL" id="RCDA01000001">
    <property type="protein sequence ID" value="RLK50208.1"/>
    <property type="molecule type" value="Genomic_DNA"/>
</dbReference>
<dbReference type="GO" id="GO:0042834">
    <property type="term" value="F:peptidoglycan binding"/>
    <property type="evidence" value="ECO:0007669"/>
    <property type="project" value="InterPro"/>
</dbReference>
<dbReference type="GO" id="GO:0032506">
    <property type="term" value="P:cytokinetic process"/>
    <property type="evidence" value="ECO:0007669"/>
    <property type="project" value="TreeGrafter"/>
</dbReference>
<comment type="caution">
    <text evidence="4">The sequence shown here is derived from an EMBL/GenBank/DDBJ whole genome shotgun (WGS) entry which is preliminary data.</text>
</comment>
<feature type="domain" description="SPOR" evidence="3">
    <location>
        <begin position="147"/>
        <end position="227"/>
    </location>
</feature>
<evidence type="ECO:0000313" key="4">
    <source>
        <dbReference type="EMBL" id="RLK50208.1"/>
    </source>
</evidence>
<name>A0A498CCS8_9GAMM</name>
<dbReference type="PANTHER" id="PTHR38687">
    <property type="entry name" value="CELL DIVISION PROTEIN DEDD-RELATED"/>
    <property type="match status" value="1"/>
</dbReference>
<evidence type="ECO:0000259" key="3">
    <source>
        <dbReference type="PROSITE" id="PS51724"/>
    </source>
</evidence>
<keyword evidence="2" id="KW-0472">Membrane</keyword>
<evidence type="ECO:0000313" key="5">
    <source>
        <dbReference type="Proteomes" id="UP000275461"/>
    </source>
</evidence>
<proteinExistence type="predicted"/>
<accession>A0A498CCS8</accession>
<dbReference type="Proteomes" id="UP000275461">
    <property type="component" value="Unassembled WGS sequence"/>
</dbReference>
<dbReference type="InterPro" id="IPR007730">
    <property type="entry name" value="SPOR-like_dom"/>
</dbReference>
<organism evidence="4 5">
    <name type="scientific">Alkalispirillum mobile</name>
    <dbReference type="NCBI Taxonomy" id="85925"/>
    <lineage>
        <taxon>Bacteria</taxon>
        <taxon>Pseudomonadati</taxon>
        <taxon>Pseudomonadota</taxon>
        <taxon>Gammaproteobacteria</taxon>
        <taxon>Chromatiales</taxon>
        <taxon>Ectothiorhodospiraceae</taxon>
        <taxon>Alkalispirillum</taxon>
    </lineage>
</organism>
<dbReference type="PROSITE" id="PS51724">
    <property type="entry name" value="SPOR"/>
    <property type="match status" value="1"/>
</dbReference>
<keyword evidence="5" id="KW-1185">Reference proteome</keyword>
<dbReference type="AlphaFoldDB" id="A0A498CCS8"/>
<evidence type="ECO:0000256" key="1">
    <source>
        <dbReference type="SAM" id="MobiDB-lite"/>
    </source>
</evidence>
<dbReference type="Gene3D" id="3.30.70.1070">
    <property type="entry name" value="Sporulation related repeat"/>
    <property type="match status" value="1"/>
</dbReference>
<dbReference type="GO" id="GO:0032153">
    <property type="term" value="C:cell division site"/>
    <property type="evidence" value="ECO:0007669"/>
    <property type="project" value="TreeGrafter"/>
</dbReference>
<dbReference type="Pfam" id="PF05036">
    <property type="entry name" value="SPOR"/>
    <property type="match status" value="1"/>
</dbReference>
<dbReference type="PANTHER" id="PTHR38687:SF1">
    <property type="entry name" value="CELL DIVISION PROTEIN DEDD"/>
    <property type="match status" value="1"/>
</dbReference>
<evidence type="ECO:0000256" key="2">
    <source>
        <dbReference type="SAM" id="Phobius"/>
    </source>
</evidence>
<dbReference type="SUPFAM" id="SSF110997">
    <property type="entry name" value="Sporulation related repeat"/>
    <property type="match status" value="1"/>
</dbReference>
<gene>
    <name evidence="4" type="ORF">DFR31_0098</name>
</gene>
<feature type="region of interest" description="Disordered" evidence="1">
    <location>
        <begin position="38"/>
        <end position="150"/>
    </location>
</feature>
<feature type="transmembrane region" description="Helical" evidence="2">
    <location>
        <begin position="9"/>
        <end position="27"/>
    </location>
</feature>